<dbReference type="EMBL" id="OU015567">
    <property type="protein sequence ID" value="CAG5113620.1"/>
    <property type="molecule type" value="Genomic_DNA"/>
</dbReference>
<accession>A0ABN7TBT5</accession>
<feature type="region of interest" description="Disordered" evidence="2">
    <location>
        <begin position="1044"/>
        <end position="1065"/>
    </location>
</feature>
<dbReference type="InterPro" id="IPR048512">
    <property type="entry name" value="Dicer_platform"/>
</dbReference>
<evidence type="ECO:0000313" key="5">
    <source>
        <dbReference type="Proteomes" id="UP001158576"/>
    </source>
</evidence>
<reference evidence="4 5" key="1">
    <citation type="submission" date="2021-04" db="EMBL/GenBank/DDBJ databases">
        <authorList>
            <person name="Bliznina A."/>
        </authorList>
    </citation>
    <scope>NUCLEOTIDE SEQUENCE [LARGE SCALE GENOMIC DNA]</scope>
</reference>
<feature type="domain" description="RNase III" evidence="3">
    <location>
        <begin position="1940"/>
        <end position="2117"/>
    </location>
</feature>
<dbReference type="Gene3D" id="1.10.1520.10">
    <property type="entry name" value="Ribonuclease III domain"/>
    <property type="match status" value="2"/>
</dbReference>
<organism evidence="4 5">
    <name type="scientific">Oikopleura dioica</name>
    <name type="common">Tunicate</name>
    <dbReference type="NCBI Taxonomy" id="34765"/>
    <lineage>
        <taxon>Eukaryota</taxon>
        <taxon>Metazoa</taxon>
        <taxon>Chordata</taxon>
        <taxon>Tunicata</taxon>
        <taxon>Appendicularia</taxon>
        <taxon>Copelata</taxon>
        <taxon>Oikopleuridae</taxon>
        <taxon>Oikopleura</taxon>
    </lineage>
</organism>
<dbReference type="SMART" id="SM00535">
    <property type="entry name" value="RIBOc"/>
    <property type="match status" value="2"/>
</dbReference>
<dbReference type="PROSITE" id="PS50142">
    <property type="entry name" value="RNASE_3_2"/>
    <property type="match status" value="2"/>
</dbReference>
<keyword evidence="1" id="KW-0378">Hydrolase</keyword>
<dbReference type="PANTHER" id="PTHR14950">
    <property type="entry name" value="DICER-RELATED"/>
    <property type="match status" value="1"/>
</dbReference>
<dbReference type="PROSITE" id="PS00517">
    <property type="entry name" value="RNASE_3_1"/>
    <property type="match status" value="1"/>
</dbReference>
<keyword evidence="5" id="KW-1185">Reference proteome</keyword>
<dbReference type="CDD" id="cd00593">
    <property type="entry name" value="RIBOc"/>
    <property type="match status" value="2"/>
</dbReference>
<dbReference type="Proteomes" id="UP001158576">
    <property type="component" value="Chromosome 2"/>
</dbReference>
<feature type="compositionally biased region" description="Basic and acidic residues" evidence="2">
    <location>
        <begin position="739"/>
        <end position="750"/>
    </location>
</feature>
<dbReference type="Pfam" id="PF00636">
    <property type="entry name" value="Ribonuclease_3"/>
    <property type="match status" value="2"/>
</dbReference>
<evidence type="ECO:0000259" key="3">
    <source>
        <dbReference type="PROSITE" id="PS50142"/>
    </source>
</evidence>
<feature type="region of interest" description="Disordered" evidence="2">
    <location>
        <begin position="353"/>
        <end position="376"/>
    </location>
</feature>
<dbReference type="Pfam" id="PF20931">
    <property type="entry name" value="Dicer_platform"/>
    <property type="match status" value="1"/>
</dbReference>
<feature type="domain" description="RNase III" evidence="3">
    <location>
        <begin position="1693"/>
        <end position="1756"/>
    </location>
</feature>
<evidence type="ECO:0000256" key="1">
    <source>
        <dbReference type="ARBA" id="ARBA00022801"/>
    </source>
</evidence>
<evidence type="ECO:0000313" key="4">
    <source>
        <dbReference type="EMBL" id="CAG5113620.1"/>
    </source>
</evidence>
<dbReference type="SUPFAM" id="SSF69065">
    <property type="entry name" value="RNase III domain-like"/>
    <property type="match status" value="2"/>
</dbReference>
<name>A0ABN7TBT5_OIKDI</name>
<dbReference type="PANTHER" id="PTHR14950:SF37">
    <property type="entry name" value="ENDORIBONUCLEASE DICER"/>
    <property type="match status" value="1"/>
</dbReference>
<gene>
    <name evidence="4" type="ORF">OKIOD_LOCUS16475</name>
</gene>
<sequence>MAEILTRNKDFLSNNVVFYNNLIIHQHPTLLFNETNTQISKRIITYVKAYTHISKRIKVMFDRSMEQNLKEKLRDEIRGTEESKKEEKYPIFESHKQKYFQKIASELRSYGEEIGKTIFVVTKEFDVKRQMEKQGVRPDIVIFLSKNDVGYSTEKKAEIVLPVIEKCKRHRSVPEFTGAKERLRDLFGTTRQDIAALFQHHEFSHHETETSYSYYRNCKDEDHEFVKLIDDSPGEVTVEPHDDYMVHKADEILGDCLKILDNFGTYGLIRWFPDLQLRLTLLATSYNNSQLVNKIETNMMVNTIYEMVLTTFFSCKAIISELDEIEEKECLLSDRLWMFLWNLRERFNPPKENLEMDRASDHDDSEKEPDSDYERRKRECELDEFHDNADDDLPAWLSQFDVKKIKKPVESKSAYNPYEKPVEELVGEGFGKYIVSFNSEVLCYSFQMALKLMTEREFPLFACIIPFFHDSKMFQLGTPFKSSMRNPRLVDEINEKVFAKRDKDYAKTMKESLEFFMDSKNRSGLLITTSSVPNYVIEGIVTQGKCPISLGYRFEEPSADFFDLPVRDGMIQLVVDLSTHDKFNEVRKEVERFSSGGCKEPEIKSKSDIFTDPLESSETRIEKADEGIMDGFPDDKTAKEILRDVVSKVCIPDIFAKLQVNTAKDGNGGWMATAGFPFDFPVSKKVMISDTFQNEEDAVENVCKIALTRFKKENPNDFFLLKNPRTEVEEKREKYHTRGPREFEPDLPEHPFHESENFKSKYSIKNDKQYRRIFPECLQGGQIEPGKPCYLYLVSISKTRRYCDNFNIKNSSEASFPHDFSDQAFGILVAKPIVSVAPFSVYHPKKQKTTYALDVEVTLLRSMLVFDEVELSQLKHFYRNITELHNGLGEDCLQASDVLMTLEKKRDLQKEMSKESKKFTSGWGNAEKRVPEYWELKQWVRQGEVQLLYVPLAKRQLPWHGFDIDWFTITEMEVFESRCMHIIRARRENHAKKDAEMNRLINQRRQLTPQKDENGEPTAEWEAYTTKIIRLRENLNLLNDANLESSKTGPAPHPLIPKRSGKAIRKRHEEKIQEKHWDKQRVWYEPYMKADAGFGFGIIQSTKQEQFIVGRELHWRQEVEEATFYYGNKIIKAPQLIQESEYAWRRPVKELFKDYSKHMDPRIPRVPEPTKKRRFYGELYKTFDRQDHNVRILNRKSVSDNTPDSLIWQPTCDKFYLTVEFSNKDGTMKDTSLKEPIPYGDYHKRIKPEFNAKGKLVKISDPFNNSRQTMITRHAPEGGKKQTKFLFMEHIEYHFLPKNLFIQAAKLPGITVRLIQLLNAEELRVKFAKEYNGRVFPTLDEGNNHSKPGLSPLQVYKMLTKSPLTTYKTTSIKRFKGLVEGTEARHDTFLFTNLPPTAAPSGYVARDDEFTGDSKEGTDYSYKKIKISEKKLPAPTDQEKFLKLFDSLGPVYPPPVFGEKAFYLPPHVDKIVDHKVLSIPQKQENLDFGLLSNTINCQEKQAWYLKRVNPKKTPPRYTEISCWSKPSSEEFSDKDHFDREIEWYGEKELELFGKQQVEHPGTFIPWYKDGKTPGIVDESLKLFKSFGKFNENKKEGEAREEAYESLVQQAINRLVIQSHCKDWFSLIQKDAAIFTAECETDTDSEETNTVLSLKNESEDQLKIHKCFERIERKATDPPIDFITRECFAPPPSLLLRALTQRTANDFFNLERLEFFGDSFIKIACTRVLYEKYSYFTDGELTSARGAYISNANFLKLFKLKLSDGSCLQIPRYMNCHDLSQKGRGILRAPGWVYTLNHALTDDNQDETEIFPRISDEFTSETVRPSHFNYMTIDSINKLVDKKTADVIESLIGAYLVTGGEKMAARFVWMLNQLYMDTLISNPEYLEGIRRKRTVQGDCLITHPPEFWPENAYEARAAFGEDHMTYKSELVEPDSKTDKIIKDLQNELQYEFISPHLCRLALAKKKFTKDPKDNYERLEFLGDAILDYLVVDELFNRRSASLDSGELTDLKQAITSNNLFGSLAFCMGLPQSTLMKASAAKDHISAMHKLEEFKNLLNKQERGVPLNPDLQRVLNVMEWTDKTVNRAKEYSCPYLLDIPKWFGDVFESMFGAVWLDCNQCLPQIWDIYKSKIIPIMGIEGNKPYNPEFINKLNPRREIAKRLYSETAGTGKTEKLNSRDKIREFLKSHRMEEHTEDCLRFTGYYFCVSQ</sequence>
<proteinExistence type="predicted"/>
<feature type="region of interest" description="Disordered" evidence="2">
    <location>
        <begin position="730"/>
        <end position="750"/>
    </location>
</feature>
<dbReference type="InterPro" id="IPR000999">
    <property type="entry name" value="RNase_III_dom"/>
</dbReference>
<evidence type="ECO:0000256" key="2">
    <source>
        <dbReference type="SAM" id="MobiDB-lite"/>
    </source>
</evidence>
<dbReference type="InterPro" id="IPR036389">
    <property type="entry name" value="RNase_III_sf"/>
</dbReference>
<protein>
    <submittedName>
        <fullName evidence="4">Oidioi.mRNA.OKI2018_I69.chr2.g7710.t1.cds</fullName>
    </submittedName>
</protein>